<dbReference type="Gene3D" id="3.40.50.720">
    <property type="entry name" value="NAD(P)-binding Rossmann-like Domain"/>
    <property type="match status" value="1"/>
</dbReference>
<name>A0ABP9TX94_9RICK</name>
<keyword evidence="2" id="KW-1185">Reference proteome</keyword>
<reference evidence="1 2" key="1">
    <citation type="journal article" date="2024" name="Microbiol. Immunol.">
        <title>Discovery of a novel spotted fever group Rickettsia, 'Candidatus Rickettsia kedanie,' in unfed larval chigger mites, Leptotrombidium scutellare.</title>
        <authorList>
            <person name="Ogawa M."/>
            <person name="Matsutani M."/>
            <person name="Katayama T."/>
            <person name="Takada N."/>
            <person name="Noda S."/>
            <person name="Takahashi M."/>
            <person name="Kageyama D."/>
            <person name="Hanaoka N."/>
            <person name="Ebihara H."/>
        </authorList>
    </citation>
    <scope>NUCLEOTIDE SEQUENCE [LARGE SCALE GENOMIC DNA]</scope>
    <source>
        <strain evidence="1 2">KNCP2-13</strain>
    </source>
</reference>
<dbReference type="PANTHER" id="PTHR12126">
    <property type="entry name" value="NADH-UBIQUINONE OXIDOREDUCTASE 39 KDA SUBUNIT-RELATED"/>
    <property type="match status" value="1"/>
</dbReference>
<accession>A0ABP9TX94</accession>
<gene>
    <name evidence="1" type="ORF">KNCP2_04870</name>
</gene>
<dbReference type="InterPro" id="IPR036291">
    <property type="entry name" value="NAD(P)-bd_dom_sf"/>
</dbReference>
<organism evidence="1 2">
    <name type="scientific">Candidatus Rickettsia kedanie</name>
    <dbReference type="NCBI Taxonomy" id="3115352"/>
    <lineage>
        <taxon>Bacteria</taxon>
        <taxon>Pseudomonadati</taxon>
        <taxon>Pseudomonadota</taxon>
        <taxon>Alphaproteobacteria</taxon>
        <taxon>Rickettsiales</taxon>
        <taxon>Rickettsiaceae</taxon>
        <taxon>Rickettsieae</taxon>
        <taxon>Rickettsia</taxon>
        <taxon>spotted fever group</taxon>
    </lineage>
</organism>
<dbReference type="EMBL" id="BAABMM010000019">
    <property type="protein sequence ID" value="GAA5252199.1"/>
    <property type="molecule type" value="Genomic_DNA"/>
</dbReference>
<evidence type="ECO:0000313" key="2">
    <source>
        <dbReference type="Proteomes" id="UP001628124"/>
    </source>
</evidence>
<evidence type="ECO:0008006" key="3">
    <source>
        <dbReference type="Google" id="ProtNLM"/>
    </source>
</evidence>
<comment type="caution">
    <text evidence="1">The sequence shown here is derived from an EMBL/GenBank/DDBJ whole genome shotgun (WGS) entry which is preliminary data.</text>
</comment>
<dbReference type="SUPFAM" id="SSF51735">
    <property type="entry name" value="NAD(P)-binding Rossmann-fold domains"/>
    <property type="match status" value="1"/>
</dbReference>
<dbReference type="RefSeq" id="WP_412707879.1">
    <property type="nucleotide sequence ID" value="NZ_BAABMM010000019.1"/>
</dbReference>
<proteinExistence type="predicted"/>
<sequence length="128" mass="14500">MHIAALGIDDEKNTAYALTKKATEEYLQKLENIDWVILQPSLVYESGYYGGTSLFRDLATLPYFIPLIGDGLQQFQPIHIDDLTKVIIHCIGMEGKIHKLLKIVGPDIVTMKDILLGFRRWLGVILED</sequence>
<protein>
    <recommendedName>
        <fullName evidence="3">NAD-dependent epimerase/dehydratase domain-containing protein</fullName>
    </recommendedName>
</protein>
<dbReference type="InterPro" id="IPR051207">
    <property type="entry name" value="ComplexI_NDUFA9_subunit"/>
</dbReference>
<evidence type="ECO:0000313" key="1">
    <source>
        <dbReference type="EMBL" id="GAA5252199.1"/>
    </source>
</evidence>
<dbReference type="PANTHER" id="PTHR12126:SF11">
    <property type="entry name" value="NADH DEHYDROGENASE [UBIQUINONE] 1 ALPHA SUBCOMPLEX SUBUNIT 9, MITOCHONDRIAL"/>
    <property type="match status" value="1"/>
</dbReference>
<dbReference type="Proteomes" id="UP001628124">
    <property type="component" value="Unassembled WGS sequence"/>
</dbReference>